<dbReference type="Pfam" id="PF21351">
    <property type="entry name" value="TetR_C_41"/>
    <property type="match status" value="1"/>
</dbReference>
<keyword evidence="4" id="KW-0804">Transcription</keyword>
<evidence type="ECO:0000256" key="5">
    <source>
        <dbReference type="PROSITE-ProRule" id="PRU00335"/>
    </source>
</evidence>
<dbReference type="KEGG" id="pbh:AAW51_4161"/>
<accession>A0A0G3BN77</accession>
<dbReference type="InterPro" id="IPR009057">
    <property type="entry name" value="Homeodomain-like_sf"/>
</dbReference>
<proteinExistence type="predicted"/>
<reference evidence="7 8" key="1">
    <citation type="submission" date="2015-05" db="EMBL/GenBank/DDBJ databases">
        <authorList>
            <person name="Tang B."/>
            <person name="Yu Y."/>
        </authorList>
    </citation>
    <scope>NUCLEOTIDE SEQUENCE [LARGE SCALE GENOMIC DNA]</scope>
    <source>
        <strain evidence="7 8">DSM 7029</strain>
    </source>
</reference>
<dbReference type="InterPro" id="IPR023772">
    <property type="entry name" value="DNA-bd_HTH_TetR-type_CS"/>
</dbReference>
<dbReference type="PANTHER" id="PTHR47506">
    <property type="entry name" value="TRANSCRIPTIONAL REGULATORY PROTEIN"/>
    <property type="match status" value="1"/>
</dbReference>
<dbReference type="PROSITE" id="PS50977">
    <property type="entry name" value="HTH_TETR_2"/>
    <property type="match status" value="1"/>
</dbReference>
<dbReference type="EMBL" id="CP011371">
    <property type="protein sequence ID" value="AKJ30852.1"/>
    <property type="molecule type" value="Genomic_DNA"/>
</dbReference>
<evidence type="ECO:0000256" key="4">
    <source>
        <dbReference type="ARBA" id="ARBA00023163"/>
    </source>
</evidence>
<name>A0A0G3BN77_9BURK</name>
<evidence type="ECO:0000313" key="8">
    <source>
        <dbReference type="Proteomes" id="UP000035352"/>
    </source>
</evidence>
<organism evidence="7 8">
    <name type="scientific">Caldimonas brevitalea</name>
    <dbReference type="NCBI Taxonomy" id="413882"/>
    <lineage>
        <taxon>Bacteria</taxon>
        <taxon>Pseudomonadati</taxon>
        <taxon>Pseudomonadota</taxon>
        <taxon>Betaproteobacteria</taxon>
        <taxon>Burkholderiales</taxon>
        <taxon>Sphaerotilaceae</taxon>
        <taxon>Caldimonas</taxon>
    </lineage>
</organism>
<evidence type="ECO:0000256" key="2">
    <source>
        <dbReference type="ARBA" id="ARBA00023015"/>
    </source>
</evidence>
<sequence>MFVSRGYGGTSTPEICGAAGITRGALYHHFDDKRDLFRAVLMREARAVSAAIEGAAPAQATPRQALLAGSLAYLDAMTVAGRTRLLLIEGPAVLGAAEVMAIDASHAAGTLREGLAAALGAEPVAIDALAKLLSAAFDRAALEIDAGSGAQEVRSAMLWLLERVLGPAAASQGQSGVADPEEKM</sequence>
<dbReference type="Gene3D" id="1.10.357.10">
    <property type="entry name" value="Tetracycline Repressor, domain 2"/>
    <property type="match status" value="1"/>
</dbReference>
<dbReference type="AlphaFoldDB" id="A0A0G3BN77"/>
<dbReference type="PATRIC" id="fig|413882.6.peg.4351"/>
<dbReference type="Pfam" id="PF00440">
    <property type="entry name" value="TetR_N"/>
    <property type="match status" value="1"/>
</dbReference>
<evidence type="ECO:0000313" key="7">
    <source>
        <dbReference type="EMBL" id="AKJ30852.1"/>
    </source>
</evidence>
<keyword evidence="2" id="KW-0805">Transcription regulation</keyword>
<dbReference type="PROSITE" id="PS01081">
    <property type="entry name" value="HTH_TETR_1"/>
    <property type="match status" value="1"/>
</dbReference>
<protein>
    <submittedName>
        <fullName evidence="7">TetR family transcriptional regulator</fullName>
    </submittedName>
</protein>
<evidence type="ECO:0000256" key="1">
    <source>
        <dbReference type="ARBA" id="ARBA00022491"/>
    </source>
</evidence>
<dbReference type="STRING" id="413882.AAW51_4161"/>
<feature type="DNA-binding region" description="H-T-H motif" evidence="5">
    <location>
        <begin position="11"/>
        <end position="30"/>
    </location>
</feature>
<keyword evidence="1" id="KW-0678">Repressor</keyword>
<dbReference type="SUPFAM" id="SSF46689">
    <property type="entry name" value="Homeodomain-like"/>
    <property type="match status" value="1"/>
</dbReference>
<keyword evidence="3 5" id="KW-0238">DNA-binding</keyword>
<dbReference type="PANTHER" id="PTHR47506:SF1">
    <property type="entry name" value="HTH-TYPE TRANSCRIPTIONAL REGULATOR YJDC"/>
    <property type="match status" value="1"/>
</dbReference>
<gene>
    <name evidence="7" type="ORF">AAW51_4161</name>
</gene>
<dbReference type="GO" id="GO:0003677">
    <property type="term" value="F:DNA binding"/>
    <property type="evidence" value="ECO:0007669"/>
    <property type="project" value="UniProtKB-UniRule"/>
</dbReference>
<feature type="domain" description="HTH tetR-type" evidence="6">
    <location>
        <begin position="1"/>
        <end position="48"/>
    </location>
</feature>
<evidence type="ECO:0000259" key="6">
    <source>
        <dbReference type="PROSITE" id="PS50977"/>
    </source>
</evidence>
<keyword evidence="8" id="KW-1185">Reference proteome</keyword>
<evidence type="ECO:0000256" key="3">
    <source>
        <dbReference type="ARBA" id="ARBA00023125"/>
    </source>
</evidence>
<dbReference type="InterPro" id="IPR049484">
    <property type="entry name" value="Rv0078-like_C"/>
</dbReference>
<dbReference type="InterPro" id="IPR001647">
    <property type="entry name" value="HTH_TetR"/>
</dbReference>
<dbReference type="Proteomes" id="UP000035352">
    <property type="component" value="Chromosome"/>
</dbReference>